<dbReference type="RefSeq" id="WP_165961017.1">
    <property type="nucleotide sequence ID" value="NZ_SLWS01000019.1"/>
</dbReference>
<evidence type="ECO:0000313" key="2">
    <source>
        <dbReference type="EMBL" id="TCO46469.1"/>
    </source>
</evidence>
<protein>
    <submittedName>
        <fullName evidence="2">Uncharacterized protein</fullName>
    </submittedName>
</protein>
<reference evidence="2 3" key="1">
    <citation type="submission" date="2019-03" db="EMBL/GenBank/DDBJ databases">
        <title>Genomic Encyclopedia of Type Strains, Phase IV (KMG-IV): sequencing the most valuable type-strain genomes for metagenomic binning, comparative biology and taxonomic classification.</title>
        <authorList>
            <person name="Goeker M."/>
        </authorList>
    </citation>
    <scope>NUCLEOTIDE SEQUENCE [LARGE SCALE GENOMIC DNA]</scope>
    <source>
        <strain evidence="2 3">DSM 45934</strain>
    </source>
</reference>
<dbReference type="AlphaFoldDB" id="A0A4R2IQY8"/>
<keyword evidence="3" id="KW-1185">Reference proteome</keyword>
<name>A0A4R2IQY8_9PSEU</name>
<sequence length="58" mass="6389">MAQPRPMSTPIFDELLREFASRMEEQREREEPPAGSPPASAAQPAQSAASPSNRHRAD</sequence>
<feature type="compositionally biased region" description="Low complexity" evidence="1">
    <location>
        <begin position="37"/>
        <end position="52"/>
    </location>
</feature>
<feature type="compositionally biased region" description="Basic and acidic residues" evidence="1">
    <location>
        <begin position="19"/>
        <end position="32"/>
    </location>
</feature>
<proteinExistence type="predicted"/>
<evidence type="ECO:0000313" key="3">
    <source>
        <dbReference type="Proteomes" id="UP000295680"/>
    </source>
</evidence>
<dbReference type="EMBL" id="SLWS01000019">
    <property type="protein sequence ID" value="TCO46469.1"/>
    <property type="molecule type" value="Genomic_DNA"/>
</dbReference>
<organism evidence="2 3">
    <name type="scientific">Actinocrispum wychmicini</name>
    <dbReference type="NCBI Taxonomy" id="1213861"/>
    <lineage>
        <taxon>Bacteria</taxon>
        <taxon>Bacillati</taxon>
        <taxon>Actinomycetota</taxon>
        <taxon>Actinomycetes</taxon>
        <taxon>Pseudonocardiales</taxon>
        <taxon>Pseudonocardiaceae</taxon>
        <taxon>Actinocrispum</taxon>
    </lineage>
</organism>
<feature type="region of interest" description="Disordered" evidence="1">
    <location>
        <begin position="19"/>
        <end position="58"/>
    </location>
</feature>
<evidence type="ECO:0000256" key="1">
    <source>
        <dbReference type="SAM" id="MobiDB-lite"/>
    </source>
</evidence>
<gene>
    <name evidence="2" type="ORF">EV192_11948</name>
</gene>
<accession>A0A4R2IQY8</accession>
<comment type="caution">
    <text evidence="2">The sequence shown here is derived from an EMBL/GenBank/DDBJ whole genome shotgun (WGS) entry which is preliminary data.</text>
</comment>
<dbReference type="Proteomes" id="UP000295680">
    <property type="component" value="Unassembled WGS sequence"/>
</dbReference>